<reference evidence="1" key="1">
    <citation type="submission" date="2024-06" db="EMBL/GenBank/DDBJ databases">
        <title>Organellar genome sequences of Turritis glabra.</title>
        <authorList>
            <person name="Kawabe A."/>
        </authorList>
    </citation>
    <scope>NUCLEOTIDE SEQUENCE</scope>
    <source>
        <strain evidence="1">OhmiShirahama</strain>
    </source>
</reference>
<sequence length="111" mass="13280">MKISYFIRRGKKTSRRSHFIKMKKNIVTTQLFKPDNAFLFFPVYTALLIERHINTRSRRPLADFLLIYLVLFLFSRKESLFCLSQLLDLFAIRPIVHFDCLLFFLDTTPCL</sequence>
<accession>A0A5H2VCQ1</accession>
<keyword evidence="1" id="KW-0496">Mitochondrion</keyword>
<organism evidence="1">
    <name type="scientific">Turritis glabra</name>
    <name type="common">Tower mustard</name>
    <name type="synonym">Arabis glabra</name>
    <dbReference type="NCBI Taxonomy" id="63678"/>
    <lineage>
        <taxon>Eukaryota</taxon>
        <taxon>Viridiplantae</taxon>
        <taxon>Streptophyta</taxon>
        <taxon>Embryophyta</taxon>
        <taxon>Tracheophyta</taxon>
        <taxon>Spermatophyta</taxon>
        <taxon>Magnoliopsida</taxon>
        <taxon>eudicotyledons</taxon>
        <taxon>Gunneridae</taxon>
        <taxon>Pentapetalae</taxon>
        <taxon>rosids</taxon>
        <taxon>malvids</taxon>
        <taxon>Brassicales</taxon>
        <taxon>Brassicaceae</taxon>
        <taxon>Turritideae</taxon>
        <taxon>Turritis</taxon>
    </lineage>
</organism>
<dbReference type="AlphaFoldDB" id="A0A5H2VCQ1"/>
<proteinExistence type="predicted"/>
<name>A0A5H2VCQ1_TURGL</name>
<evidence type="ECO:0000313" key="1">
    <source>
        <dbReference type="EMBL" id="BBB05367.1"/>
    </source>
</evidence>
<geneLocation type="mitochondrion" evidence="1"/>
<protein>
    <submittedName>
        <fullName evidence="1">ORF111 protein</fullName>
    </submittedName>
</protein>
<dbReference type="EMBL" id="LC325489">
    <property type="protein sequence ID" value="BBB05367.1"/>
    <property type="molecule type" value="Genomic_DNA"/>
</dbReference>